<evidence type="ECO:0000256" key="6">
    <source>
        <dbReference type="SAM" id="SignalP"/>
    </source>
</evidence>
<evidence type="ECO:0000256" key="2">
    <source>
        <dbReference type="ARBA" id="ARBA00022729"/>
    </source>
</evidence>
<name>A0A2P6NAV5_9EUKA</name>
<keyword evidence="3" id="KW-0256">Endoplasmic reticulum</keyword>
<dbReference type="InterPro" id="IPR028146">
    <property type="entry name" value="PRKCSH_N"/>
</dbReference>
<dbReference type="InterPro" id="IPR036055">
    <property type="entry name" value="LDL_receptor-like_sf"/>
</dbReference>
<dbReference type="PANTHER" id="PTHR12630">
    <property type="entry name" value="N-LINKED OLIGOSACCHARIDE PROCESSING"/>
    <property type="match status" value="1"/>
</dbReference>
<dbReference type="EMBL" id="MDYQ01000130">
    <property type="protein sequence ID" value="PRP81087.1"/>
    <property type="molecule type" value="Genomic_DNA"/>
</dbReference>
<dbReference type="Gene3D" id="4.10.400.10">
    <property type="entry name" value="Low-density Lipoprotein Receptor"/>
    <property type="match status" value="1"/>
</dbReference>
<dbReference type="GO" id="GO:0017177">
    <property type="term" value="C:glucosidase II complex"/>
    <property type="evidence" value="ECO:0007669"/>
    <property type="project" value="TreeGrafter"/>
</dbReference>
<dbReference type="InterPro" id="IPR039794">
    <property type="entry name" value="Gtb1-like"/>
</dbReference>
<feature type="signal peptide" evidence="6">
    <location>
        <begin position="1"/>
        <end position="33"/>
    </location>
</feature>
<evidence type="ECO:0000259" key="7">
    <source>
        <dbReference type="PROSITE" id="PS51914"/>
    </source>
</evidence>
<feature type="domain" description="MRH" evidence="7">
    <location>
        <begin position="338"/>
        <end position="441"/>
    </location>
</feature>
<dbReference type="GO" id="GO:0006491">
    <property type="term" value="P:N-glycan processing"/>
    <property type="evidence" value="ECO:0007669"/>
    <property type="project" value="TreeGrafter"/>
</dbReference>
<comment type="caution">
    <text evidence="8">The sequence shown here is derived from an EMBL/GenBank/DDBJ whole genome shotgun (WGS) entry which is preliminary data.</text>
</comment>
<feature type="chain" id="PRO_5015148164" description="Glucosidase 2 subunit beta" evidence="6">
    <location>
        <begin position="34"/>
        <end position="474"/>
    </location>
</feature>
<evidence type="ECO:0000313" key="8">
    <source>
        <dbReference type="EMBL" id="PRP81087.1"/>
    </source>
</evidence>
<dbReference type="Pfam" id="PF12999">
    <property type="entry name" value="PRKCSH-like"/>
    <property type="match status" value="1"/>
</dbReference>
<evidence type="ECO:0000256" key="3">
    <source>
        <dbReference type="ARBA" id="ARBA00022824"/>
    </source>
</evidence>
<keyword evidence="2 6" id="KW-0732">Signal</keyword>
<evidence type="ECO:0000256" key="5">
    <source>
        <dbReference type="SAM" id="MobiDB-lite"/>
    </source>
</evidence>
<dbReference type="STRING" id="1890364.A0A2P6NAV5"/>
<dbReference type="SUPFAM" id="SSF50911">
    <property type="entry name" value="Mannose 6-phosphate receptor domain"/>
    <property type="match status" value="1"/>
</dbReference>
<dbReference type="Gene3D" id="2.70.130.10">
    <property type="entry name" value="Mannose-6-phosphate receptor binding domain"/>
    <property type="match status" value="1"/>
</dbReference>
<feature type="compositionally biased region" description="Acidic residues" evidence="5">
    <location>
        <begin position="247"/>
        <end position="269"/>
    </location>
</feature>
<dbReference type="CDD" id="cd00112">
    <property type="entry name" value="LDLa"/>
    <property type="match status" value="1"/>
</dbReference>
<dbReference type="PANTHER" id="PTHR12630:SF1">
    <property type="entry name" value="GLUCOSIDASE 2 SUBUNIT BETA"/>
    <property type="match status" value="1"/>
</dbReference>
<dbReference type="InParanoid" id="A0A2P6NAV5"/>
<reference evidence="8 9" key="1">
    <citation type="journal article" date="2018" name="Genome Biol. Evol.">
        <title>Multiple Roots of Fruiting Body Formation in Amoebozoa.</title>
        <authorList>
            <person name="Hillmann F."/>
            <person name="Forbes G."/>
            <person name="Novohradska S."/>
            <person name="Ferling I."/>
            <person name="Riege K."/>
            <person name="Groth M."/>
            <person name="Westermann M."/>
            <person name="Marz M."/>
            <person name="Spaller T."/>
            <person name="Winckler T."/>
            <person name="Schaap P."/>
            <person name="Glockner G."/>
        </authorList>
    </citation>
    <scope>NUCLEOTIDE SEQUENCE [LARGE SCALE GENOMIC DNA]</scope>
    <source>
        <strain evidence="8 9">Jena</strain>
    </source>
</reference>
<dbReference type="OrthoDB" id="28322at2759"/>
<dbReference type="InterPro" id="IPR044865">
    <property type="entry name" value="MRH_dom"/>
</dbReference>
<dbReference type="FunCoup" id="A0A2P6NAV5">
    <property type="interactions" value="914"/>
</dbReference>
<dbReference type="Proteomes" id="UP000241769">
    <property type="component" value="Unassembled WGS sequence"/>
</dbReference>
<dbReference type="PROSITE" id="PS50068">
    <property type="entry name" value="LDLRA_2"/>
    <property type="match status" value="1"/>
</dbReference>
<evidence type="ECO:0000256" key="1">
    <source>
        <dbReference type="ARBA" id="ARBA00022387"/>
    </source>
</evidence>
<dbReference type="PROSITE" id="PS51914">
    <property type="entry name" value="MRH"/>
    <property type="match status" value="1"/>
</dbReference>
<feature type="region of interest" description="Disordered" evidence="5">
    <location>
        <begin position="200"/>
        <end position="286"/>
    </location>
</feature>
<accession>A0A2P6NAV5</accession>
<dbReference type="InterPro" id="IPR009011">
    <property type="entry name" value="Man6P_isomerase_rcpt-bd_dom_sf"/>
</dbReference>
<proteinExistence type="predicted"/>
<dbReference type="Pfam" id="PF13015">
    <property type="entry name" value="PRKCSH_1"/>
    <property type="match status" value="1"/>
</dbReference>
<keyword evidence="9" id="KW-1185">Reference proteome</keyword>
<dbReference type="InterPro" id="IPR036607">
    <property type="entry name" value="PRKCSH"/>
</dbReference>
<dbReference type="AlphaFoldDB" id="A0A2P6NAV5"/>
<feature type="compositionally biased region" description="Basic and acidic residues" evidence="5">
    <location>
        <begin position="200"/>
        <end position="226"/>
    </location>
</feature>
<organism evidence="8 9">
    <name type="scientific">Planoprotostelium fungivorum</name>
    <dbReference type="NCBI Taxonomy" id="1890364"/>
    <lineage>
        <taxon>Eukaryota</taxon>
        <taxon>Amoebozoa</taxon>
        <taxon>Evosea</taxon>
        <taxon>Variosea</taxon>
        <taxon>Cavosteliida</taxon>
        <taxon>Cavosteliaceae</taxon>
        <taxon>Planoprotostelium</taxon>
    </lineage>
</organism>
<sequence>MTAAQLPQESNMSFTQKVCLALLCCLFISLVESNKVKIRGLSPAGQRSYHNGSVLIGVDLSTLNTDGTTFRCRDGSKTIPFSQVNDDFCDCESDGSDEPGTNACPNGKFYCRNIGSVGKTVFSSRVGDGICDCCDGSDEKLNPNSKCKNTCQADAREANKGRQQELDITLKGLSIKKEYIAKAERELREKRASISQIEEEVSKLRHKREEETATRDRLQKEEEEARAALQPAETVTPPPPTPVEEQPASDEQLEEFAEEGEYEEEESAEAEYKPSPSPPTHHAEDERLQPYVEATRKQREVVGDLDRQISEKERSLEDIKKAISQTYGHQNAFYGLLGNCYHADTPEYTYELCPFDKVNQNSKRGGGSTNLGTWSDSDQTDEWKSHQRQMRYTNGLRCWGGPDRSAIVNVLCGSDNVLSNPQEPNKCEYHLNFHTPAACSEEHAQFLRMELSGGSHEEEEDPEAVPVAKGWGLF</sequence>
<dbReference type="InterPro" id="IPR002172">
    <property type="entry name" value="LDrepeatLR_classA_rpt"/>
</dbReference>
<evidence type="ECO:0000256" key="4">
    <source>
        <dbReference type="ARBA" id="ARBA00023157"/>
    </source>
</evidence>
<evidence type="ECO:0000313" key="9">
    <source>
        <dbReference type="Proteomes" id="UP000241769"/>
    </source>
</evidence>
<protein>
    <recommendedName>
        <fullName evidence="1">Glucosidase 2 subunit beta</fullName>
    </recommendedName>
</protein>
<gene>
    <name evidence="8" type="ORF">PROFUN_11201</name>
</gene>
<keyword evidence="4" id="KW-1015">Disulfide bond</keyword>